<dbReference type="OrthoDB" id="8481923at2"/>
<keyword evidence="1" id="KW-0812">Transmembrane</keyword>
<dbReference type="InterPro" id="IPR025238">
    <property type="entry name" value="DUF4184"/>
</dbReference>
<dbReference type="RefSeq" id="WP_143938637.1">
    <property type="nucleotide sequence ID" value="NZ_VKKG01000004.1"/>
</dbReference>
<evidence type="ECO:0000313" key="3">
    <source>
        <dbReference type="Proteomes" id="UP000317638"/>
    </source>
</evidence>
<name>A0A553JZN7_9ACTN</name>
<feature type="transmembrane region" description="Helical" evidence="1">
    <location>
        <begin position="63"/>
        <end position="84"/>
    </location>
</feature>
<keyword evidence="3" id="KW-1185">Reference proteome</keyword>
<reference evidence="2 3" key="1">
    <citation type="submission" date="2019-07" db="EMBL/GenBank/DDBJ databases">
        <authorList>
            <person name="Zhou L.-Y."/>
        </authorList>
    </citation>
    <scope>NUCLEOTIDE SEQUENCE [LARGE SCALE GENOMIC DNA]</scope>
    <source>
        <strain evidence="2 3">YIM 101269</strain>
    </source>
</reference>
<dbReference type="Pfam" id="PF13803">
    <property type="entry name" value="DUF4184"/>
    <property type="match status" value="1"/>
</dbReference>
<feature type="transmembrane region" description="Helical" evidence="1">
    <location>
        <begin position="246"/>
        <end position="267"/>
    </location>
</feature>
<evidence type="ECO:0000313" key="2">
    <source>
        <dbReference type="EMBL" id="TRY17897.1"/>
    </source>
</evidence>
<keyword evidence="1" id="KW-0472">Membrane</keyword>
<protein>
    <submittedName>
        <fullName evidence="2">DUF4184 family protein</fullName>
    </submittedName>
</protein>
<comment type="caution">
    <text evidence="2">The sequence shown here is derived from an EMBL/GenBank/DDBJ whole genome shotgun (WGS) entry which is preliminary data.</text>
</comment>
<organism evidence="2 3">
    <name type="scientific">Tessaracoccus rhinocerotis</name>
    <dbReference type="NCBI Taxonomy" id="1689449"/>
    <lineage>
        <taxon>Bacteria</taxon>
        <taxon>Bacillati</taxon>
        <taxon>Actinomycetota</taxon>
        <taxon>Actinomycetes</taxon>
        <taxon>Propionibacteriales</taxon>
        <taxon>Propionibacteriaceae</taxon>
        <taxon>Tessaracoccus</taxon>
    </lineage>
</organism>
<feature type="transmembrane region" description="Helical" evidence="1">
    <location>
        <begin position="207"/>
        <end position="226"/>
    </location>
</feature>
<feature type="transmembrane region" description="Helical" evidence="1">
    <location>
        <begin position="121"/>
        <end position="138"/>
    </location>
</feature>
<sequence length="280" mass="29385">MPFTLAHPAAVLPLMRRPLVGLALVCGALAPDLPYYVRATRLPVSAQSWYEPFTNATASHSVSGLLTVSLPLALVLYLLALAATPPLVWLTRGRWGGGTLHPVGAGDDETAAATHRPGARWVWVPVSLVLGAATHLLWDSFASSDGFLAQQSAALNTTALAGLTWIDLLQHGSSVIGLAVIAVVLWRRRRVFVSDGAPPLRRTYWAVAGLLGVGVLAGAVSVAATFDPTIHRSTLALVESVLTRGLIGGGAAVGVIVVLAVAIWWVARLGRMRRPATSAL</sequence>
<dbReference type="Proteomes" id="UP000317638">
    <property type="component" value="Unassembled WGS sequence"/>
</dbReference>
<dbReference type="EMBL" id="VKKG01000004">
    <property type="protein sequence ID" value="TRY17897.1"/>
    <property type="molecule type" value="Genomic_DNA"/>
</dbReference>
<evidence type="ECO:0000256" key="1">
    <source>
        <dbReference type="SAM" id="Phobius"/>
    </source>
</evidence>
<proteinExistence type="predicted"/>
<gene>
    <name evidence="2" type="ORF">FOJ82_11575</name>
</gene>
<dbReference type="AlphaFoldDB" id="A0A553JZN7"/>
<keyword evidence="1" id="KW-1133">Transmembrane helix</keyword>
<accession>A0A553JZN7</accession>
<feature type="transmembrane region" description="Helical" evidence="1">
    <location>
        <begin position="168"/>
        <end position="186"/>
    </location>
</feature>